<evidence type="ECO:0008006" key="2">
    <source>
        <dbReference type="Google" id="ProtNLM"/>
    </source>
</evidence>
<evidence type="ECO:0000313" key="1">
    <source>
        <dbReference type="EMBL" id="SVA93354.1"/>
    </source>
</evidence>
<sequence>MSPFLSSRVARPLTLVVLAAALLGLAAGPADAWSTNDDAVAVVVDGSNYGDLRDVVAAADGGSYSCGHFRGTVDMDPDPTNTVTVTAATTQPALIVKLDADGNYERHSTVASTNASIWGCEVDSAGNVFAVGNFRSSATVGSVTVWTDMGSNNDVAFVAKFAPDGTGEWIRAPKKKGGNPGNGARSFGYDIDLDAAGNVYITGRFKKTVDLNLDPGTEDYHQAPGNTWYNTYLIKLNNDGNTQWSRSWGGSENTYGEAVVVDGSGNVIVGGWSNPIQMDIDPDPVDVVLVGTPGNDDSTQRNAWLSKFTSAGDLVWGHMFGSNSTDYIYGLAVDASNNIYATGQTGRKIGHNASGGNWQTNPSLSAIQINSFAGGDPYVAKFAPSGDTVWVSVFGGTGGADKGLGIAVSGSAIYTAGEFNQIADFTGGGSTTPDPGRVYSGGSKFNPYLVRHNTSDGSFVCAAAFIGNDDAEGRGLDLDVNGNPLMSGYFHGTMDFDPSAGTNNVTSSGQSDAFVARFASDCTLDAAATPPSFTVSESSRTVAETGSTQTFTVVLNTQPGSDVVINVSSGDTGEAQVNGTSVKELTFTSSNWGTPQDVIVTGIDDDDIDGNQTTTLTVSVV</sequence>
<organism evidence="1">
    <name type="scientific">marine metagenome</name>
    <dbReference type="NCBI Taxonomy" id="408172"/>
    <lineage>
        <taxon>unclassified sequences</taxon>
        <taxon>metagenomes</taxon>
        <taxon>ecological metagenomes</taxon>
    </lineage>
</organism>
<dbReference type="InterPro" id="IPR010620">
    <property type="entry name" value="SBBP_repeat"/>
</dbReference>
<protein>
    <recommendedName>
        <fullName evidence="2">Calx-beta domain-containing protein</fullName>
    </recommendedName>
</protein>
<dbReference type="SUPFAM" id="SSF101898">
    <property type="entry name" value="NHL repeat"/>
    <property type="match status" value="1"/>
</dbReference>
<reference evidence="1" key="1">
    <citation type="submission" date="2018-05" db="EMBL/GenBank/DDBJ databases">
        <authorList>
            <person name="Lanie J.A."/>
            <person name="Ng W.-L."/>
            <person name="Kazmierczak K.M."/>
            <person name="Andrzejewski T.M."/>
            <person name="Davidsen T.M."/>
            <person name="Wayne K.J."/>
            <person name="Tettelin H."/>
            <person name="Glass J.I."/>
            <person name="Rusch D."/>
            <person name="Podicherti R."/>
            <person name="Tsui H.-C.T."/>
            <person name="Winkler M.E."/>
        </authorList>
    </citation>
    <scope>NUCLEOTIDE SEQUENCE</scope>
</reference>
<proteinExistence type="predicted"/>
<name>A0A381ZW92_9ZZZZ</name>
<feature type="non-terminal residue" evidence="1">
    <location>
        <position position="621"/>
    </location>
</feature>
<dbReference type="AlphaFoldDB" id="A0A381ZW92"/>
<dbReference type="InterPro" id="IPR052918">
    <property type="entry name" value="Motility_Chemotaxis_Reg"/>
</dbReference>
<dbReference type="EMBL" id="UINC01022862">
    <property type="protein sequence ID" value="SVA93354.1"/>
    <property type="molecule type" value="Genomic_DNA"/>
</dbReference>
<dbReference type="PROSITE" id="PS00430">
    <property type="entry name" value="TONB_DEPENDENT_REC_1"/>
    <property type="match status" value="1"/>
</dbReference>
<gene>
    <name evidence="1" type="ORF">METZ01_LOCUS146208</name>
</gene>
<accession>A0A381ZW92</accession>
<dbReference type="PANTHER" id="PTHR35580">
    <property type="entry name" value="CELL SURFACE GLYCOPROTEIN (S-LAYER PROTEIN)-LIKE PROTEIN"/>
    <property type="match status" value="1"/>
</dbReference>
<dbReference type="PANTHER" id="PTHR35580:SF1">
    <property type="entry name" value="PHYTASE-LIKE DOMAIN-CONTAINING PROTEIN"/>
    <property type="match status" value="1"/>
</dbReference>
<dbReference type="Pfam" id="PF06739">
    <property type="entry name" value="SBBP"/>
    <property type="match status" value="1"/>
</dbReference>
<dbReference type="InterPro" id="IPR010916">
    <property type="entry name" value="TonB_box_CS"/>
</dbReference>